<accession>A0A0G0QN39</accession>
<feature type="domain" description="IMP dehydrogenase/GMP reductase" evidence="2">
    <location>
        <begin position="8"/>
        <end position="347"/>
    </location>
</feature>
<organism evidence="3 4">
    <name type="scientific">Candidatus Woesebacteria bacterium GW2011_GWA1_39_21</name>
    <dbReference type="NCBI Taxonomy" id="1618550"/>
    <lineage>
        <taxon>Bacteria</taxon>
        <taxon>Candidatus Woeseibacteriota</taxon>
    </lineage>
</organism>
<dbReference type="InterPro" id="IPR013785">
    <property type="entry name" value="Aldolase_TIM"/>
</dbReference>
<dbReference type="PANTHER" id="PTHR11911:SF111">
    <property type="entry name" value="INOSINE-5'-MONOPHOSPHATE DEHYDROGENASE"/>
    <property type="match status" value="1"/>
</dbReference>
<dbReference type="Proteomes" id="UP000034246">
    <property type="component" value="Unassembled WGS sequence"/>
</dbReference>
<protein>
    <submittedName>
        <fullName evidence="3">GMP reductase</fullName>
    </submittedName>
</protein>
<dbReference type="AlphaFoldDB" id="A0A0G0QN39"/>
<sequence length="359" mass="38307">MDLNIPLGLTYDDVLLIPQYSEVDTRSEIDLTTKISNQLTLGIPLITTKMDTVTGVKMCIAIGKLGGLGILPRFESVESQANKVGEVKKQTKNVAAAIGIKEGYLRRAEALVKAGANVIDIDVAHGHLLKTINVTKKIKQTFKEEITLMSGITSTYACAIDLYKAGADCLLVGVGAGATCITRVATGCGVPSVTSLLETARAARKFKKTFAPDAGIKTSGDIVKALACGASAIVSGFLFAGTKESPSKLIVKGGKKYKEYSGSTSLLQKTIQTKINPEHKNYDFLKHVEGVTGLIPYTGKLKDVVASLLAGVRSGFSYCGAQNINQLWGNARFIRVTENGRYENGSHGLINPQNQQLPL</sequence>
<dbReference type="GO" id="GO:0006183">
    <property type="term" value="P:GTP biosynthetic process"/>
    <property type="evidence" value="ECO:0007669"/>
    <property type="project" value="TreeGrafter"/>
</dbReference>
<dbReference type="STRING" id="1618550.UT39_C0003G0064"/>
<dbReference type="GO" id="GO:0003938">
    <property type="term" value="F:IMP dehydrogenase activity"/>
    <property type="evidence" value="ECO:0007669"/>
    <property type="project" value="InterPro"/>
</dbReference>
<dbReference type="CDD" id="cd00381">
    <property type="entry name" value="IMPDH"/>
    <property type="match status" value="1"/>
</dbReference>
<gene>
    <name evidence="3" type="ORF">UT39_C0003G0064</name>
</gene>
<comment type="similarity">
    <text evidence="1">Belongs to the IMPDH/GMPR family.</text>
</comment>
<dbReference type="SMART" id="SM01240">
    <property type="entry name" value="IMPDH"/>
    <property type="match status" value="1"/>
</dbReference>
<dbReference type="PATRIC" id="fig|1618550.3.peg.294"/>
<dbReference type="EMBL" id="LBWP01000003">
    <property type="protein sequence ID" value="KKR11795.1"/>
    <property type="molecule type" value="Genomic_DNA"/>
</dbReference>
<reference evidence="3 4" key="1">
    <citation type="journal article" date="2015" name="Nature">
        <title>rRNA introns, odd ribosomes, and small enigmatic genomes across a large radiation of phyla.</title>
        <authorList>
            <person name="Brown C.T."/>
            <person name="Hug L.A."/>
            <person name="Thomas B.C."/>
            <person name="Sharon I."/>
            <person name="Castelle C.J."/>
            <person name="Singh A."/>
            <person name="Wilkins M.J."/>
            <person name="Williams K.H."/>
            <person name="Banfield J.F."/>
        </authorList>
    </citation>
    <scope>NUCLEOTIDE SEQUENCE [LARGE SCALE GENOMIC DNA]</scope>
</reference>
<evidence type="ECO:0000313" key="3">
    <source>
        <dbReference type="EMBL" id="KKR11795.1"/>
    </source>
</evidence>
<dbReference type="SUPFAM" id="SSF51412">
    <property type="entry name" value="Inosine monophosphate dehydrogenase (IMPDH)"/>
    <property type="match status" value="1"/>
</dbReference>
<comment type="caution">
    <text evidence="3">The sequence shown here is derived from an EMBL/GenBank/DDBJ whole genome shotgun (WGS) entry which is preliminary data.</text>
</comment>
<evidence type="ECO:0000259" key="2">
    <source>
        <dbReference type="Pfam" id="PF00478"/>
    </source>
</evidence>
<dbReference type="InterPro" id="IPR001093">
    <property type="entry name" value="IMP_DH_GMPRt"/>
</dbReference>
<name>A0A0G0QN39_9BACT</name>
<evidence type="ECO:0000313" key="4">
    <source>
        <dbReference type="Proteomes" id="UP000034246"/>
    </source>
</evidence>
<dbReference type="PANTHER" id="PTHR11911">
    <property type="entry name" value="INOSINE-5-MONOPHOSPHATE DEHYDROGENASE RELATED"/>
    <property type="match status" value="1"/>
</dbReference>
<dbReference type="Pfam" id="PF00478">
    <property type="entry name" value="IMPDH"/>
    <property type="match status" value="1"/>
</dbReference>
<proteinExistence type="inferred from homology"/>
<dbReference type="FunFam" id="3.20.20.70:FF:000424">
    <property type="entry name" value="Inosine-5'-monophosphate dehydrogenase 2"/>
    <property type="match status" value="1"/>
</dbReference>
<evidence type="ECO:0000256" key="1">
    <source>
        <dbReference type="ARBA" id="ARBA00005502"/>
    </source>
</evidence>
<dbReference type="InterPro" id="IPR005990">
    <property type="entry name" value="IMP_DH"/>
</dbReference>
<dbReference type="Gene3D" id="3.20.20.70">
    <property type="entry name" value="Aldolase class I"/>
    <property type="match status" value="2"/>
</dbReference>